<dbReference type="SUPFAM" id="SSF55961">
    <property type="entry name" value="Bet v1-like"/>
    <property type="match status" value="1"/>
</dbReference>
<gene>
    <name evidence="2" type="ORF">METZ01_LOCUS130091</name>
</gene>
<dbReference type="InterPro" id="IPR023393">
    <property type="entry name" value="START-like_dom_sf"/>
</dbReference>
<dbReference type="Gene3D" id="3.30.530.20">
    <property type="match status" value="1"/>
</dbReference>
<dbReference type="Pfam" id="PF01852">
    <property type="entry name" value="START"/>
    <property type="match status" value="1"/>
</dbReference>
<feature type="non-terminal residue" evidence="2">
    <location>
        <position position="1"/>
    </location>
</feature>
<dbReference type="AlphaFoldDB" id="A0A381YL94"/>
<proteinExistence type="predicted"/>
<reference evidence="2" key="1">
    <citation type="submission" date="2018-05" db="EMBL/GenBank/DDBJ databases">
        <authorList>
            <person name="Lanie J.A."/>
            <person name="Ng W.-L."/>
            <person name="Kazmierczak K.M."/>
            <person name="Andrzejewski T.M."/>
            <person name="Davidsen T.M."/>
            <person name="Wayne K.J."/>
            <person name="Tettelin H."/>
            <person name="Glass J.I."/>
            <person name="Rusch D."/>
            <person name="Podicherti R."/>
            <person name="Tsui H.-C.T."/>
            <person name="Winkler M.E."/>
        </authorList>
    </citation>
    <scope>NUCLEOTIDE SEQUENCE</scope>
</reference>
<sequence length="200" mass="23034">VSKILIFLILISMTFSSIMAFDITSFESIDNWIVLQDNATWIGWTNHSGFPVCQTRANLPYPMKRISNIIEDIENYPNVFKRITTAKKLDDNIAYLMLDMPFPFSGRDYIIQFVKDKSETDWVFSFKAVIHVDTPPNERFVRLINASGTWLIKPISNSETAVTYTWNGELLGDFPSWALPKAWKTQGNEIIEWLGEALNE</sequence>
<dbReference type="EMBL" id="UINC01018396">
    <property type="protein sequence ID" value="SVA77237.1"/>
    <property type="molecule type" value="Genomic_DNA"/>
</dbReference>
<dbReference type="InterPro" id="IPR002913">
    <property type="entry name" value="START_lipid-bd_dom"/>
</dbReference>
<feature type="domain" description="START" evidence="1">
    <location>
        <begin position="44"/>
        <end position="200"/>
    </location>
</feature>
<organism evidence="2">
    <name type="scientific">marine metagenome</name>
    <dbReference type="NCBI Taxonomy" id="408172"/>
    <lineage>
        <taxon>unclassified sequences</taxon>
        <taxon>metagenomes</taxon>
        <taxon>ecological metagenomes</taxon>
    </lineage>
</organism>
<evidence type="ECO:0000313" key="2">
    <source>
        <dbReference type="EMBL" id="SVA77237.1"/>
    </source>
</evidence>
<accession>A0A381YL94</accession>
<protein>
    <recommendedName>
        <fullName evidence="1">START domain-containing protein</fullName>
    </recommendedName>
</protein>
<name>A0A381YL94_9ZZZZ</name>
<dbReference type="GO" id="GO:0008289">
    <property type="term" value="F:lipid binding"/>
    <property type="evidence" value="ECO:0007669"/>
    <property type="project" value="InterPro"/>
</dbReference>
<evidence type="ECO:0000259" key="1">
    <source>
        <dbReference type="PROSITE" id="PS50848"/>
    </source>
</evidence>
<dbReference type="PROSITE" id="PS50848">
    <property type="entry name" value="START"/>
    <property type="match status" value="1"/>
</dbReference>